<comment type="caution">
    <text evidence="2">The sequence shown here is derived from an EMBL/GenBank/DDBJ whole genome shotgun (WGS) entry which is preliminary data.</text>
</comment>
<feature type="region of interest" description="Disordered" evidence="1">
    <location>
        <begin position="1"/>
        <end position="26"/>
    </location>
</feature>
<name>A0A151PB32_ALLMI</name>
<evidence type="ECO:0000313" key="3">
    <source>
        <dbReference type="Proteomes" id="UP000050525"/>
    </source>
</evidence>
<dbReference type="Proteomes" id="UP000050525">
    <property type="component" value="Unassembled WGS sequence"/>
</dbReference>
<organism evidence="2 3">
    <name type="scientific">Alligator mississippiensis</name>
    <name type="common">American alligator</name>
    <dbReference type="NCBI Taxonomy" id="8496"/>
    <lineage>
        <taxon>Eukaryota</taxon>
        <taxon>Metazoa</taxon>
        <taxon>Chordata</taxon>
        <taxon>Craniata</taxon>
        <taxon>Vertebrata</taxon>
        <taxon>Euteleostomi</taxon>
        <taxon>Archelosauria</taxon>
        <taxon>Archosauria</taxon>
        <taxon>Crocodylia</taxon>
        <taxon>Alligatoridae</taxon>
        <taxon>Alligatorinae</taxon>
        <taxon>Alligator</taxon>
    </lineage>
</organism>
<dbReference type="EMBL" id="AKHW03000533">
    <property type="protein sequence ID" value="KYO45965.1"/>
    <property type="molecule type" value="Genomic_DNA"/>
</dbReference>
<accession>A0A151PB32</accession>
<keyword evidence="3" id="KW-1185">Reference proteome</keyword>
<evidence type="ECO:0000313" key="2">
    <source>
        <dbReference type="EMBL" id="KYO45965.1"/>
    </source>
</evidence>
<evidence type="ECO:0000256" key="1">
    <source>
        <dbReference type="SAM" id="MobiDB-lite"/>
    </source>
</evidence>
<proteinExistence type="predicted"/>
<sequence length="121" mass="14264">MECQRLQSKDEWLGEVESDQEEAYREDKPMRLTDVVSAAQFQEAQEEEDEIQWVWEDQIPMARTPPELARFRFTSRKTKDSFCKESSTTMREGLSVVWITLMMTTPTCLQQGGRRQWLPVV</sequence>
<dbReference type="AlphaFoldDB" id="A0A151PB32"/>
<reference evidence="2 3" key="1">
    <citation type="journal article" date="2012" name="Genome Biol.">
        <title>Sequencing three crocodilian genomes to illuminate the evolution of archosaurs and amniotes.</title>
        <authorList>
            <person name="St John J.A."/>
            <person name="Braun E.L."/>
            <person name="Isberg S.R."/>
            <person name="Miles L.G."/>
            <person name="Chong A.Y."/>
            <person name="Gongora J."/>
            <person name="Dalzell P."/>
            <person name="Moran C."/>
            <person name="Bed'hom B."/>
            <person name="Abzhanov A."/>
            <person name="Burgess S.C."/>
            <person name="Cooksey A.M."/>
            <person name="Castoe T.A."/>
            <person name="Crawford N.G."/>
            <person name="Densmore L.D."/>
            <person name="Drew J.C."/>
            <person name="Edwards S.V."/>
            <person name="Faircloth B.C."/>
            <person name="Fujita M.K."/>
            <person name="Greenwold M.J."/>
            <person name="Hoffmann F.G."/>
            <person name="Howard J.M."/>
            <person name="Iguchi T."/>
            <person name="Janes D.E."/>
            <person name="Khan S.Y."/>
            <person name="Kohno S."/>
            <person name="de Koning A.J."/>
            <person name="Lance S.L."/>
            <person name="McCarthy F.M."/>
            <person name="McCormack J.E."/>
            <person name="Merchant M.E."/>
            <person name="Peterson D.G."/>
            <person name="Pollock D.D."/>
            <person name="Pourmand N."/>
            <person name="Raney B.J."/>
            <person name="Roessler K.A."/>
            <person name="Sanford J.R."/>
            <person name="Sawyer R.H."/>
            <person name="Schmidt C.J."/>
            <person name="Triplett E.W."/>
            <person name="Tuberville T.D."/>
            <person name="Venegas-Anaya M."/>
            <person name="Howard J.T."/>
            <person name="Jarvis E.D."/>
            <person name="Guillette L.J.Jr."/>
            <person name="Glenn T.C."/>
            <person name="Green R.E."/>
            <person name="Ray D.A."/>
        </authorList>
    </citation>
    <scope>NUCLEOTIDE SEQUENCE [LARGE SCALE GENOMIC DNA]</scope>
    <source>
        <strain evidence="2">KSC_2009_1</strain>
    </source>
</reference>
<protein>
    <submittedName>
        <fullName evidence="2">Uncharacterized protein</fullName>
    </submittedName>
</protein>
<gene>
    <name evidence="2" type="ORF">Y1Q_0021571</name>
</gene>